<dbReference type="GO" id="GO:0004519">
    <property type="term" value="F:endonuclease activity"/>
    <property type="evidence" value="ECO:0007669"/>
    <property type="project" value="UniProtKB-KW"/>
</dbReference>
<reference evidence="4" key="1">
    <citation type="journal article" date="2019" name="Int. J. Syst. Evol. Microbiol.">
        <title>The Global Catalogue of Microorganisms (GCM) 10K type strain sequencing project: providing services to taxonomists for standard genome sequencing and annotation.</title>
        <authorList>
            <consortium name="The Broad Institute Genomics Platform"/>
            <consortium name="The Broad Institute Genome Sequencing Center for Infectious Disease"/>
            <person name="Wu L."/>
            <person name="Ma J."/>
        </authorList>
    </citation>
    <scope>NUCLEOTIDE SEQUENCE [LARGE SCALE GENOMIC DNA]</scope>
    <source>
        <strain evidence="4">CECT 8531</strain>
    </source>
</reference>
<accession>A0ABV8RID5</accession>
<feature type="region of interest" description="Disordered" evidence="1">
    <location>
        <begin position="115"/>
        <end position="137"/>
    </location>
</feature>
<dbReference type="RefSeq" id="WP_381424213.1">
    <property type="nucleotide sequence ID" value="NZ_JBHSDH010000013.1"/>
</dbReference>
<feature type="domain" description="DUF559" evidence="2">
    <location>
        <begin position="10"/>
        <end position="114"/>
    </location>
</feature>
<keyword evidence="4" id="KW-1185">Reference proteome</keyword>
<feature type="compositionally biased region" description="Basic and acidic residues" evidence="1">
    <location>
        <begin position="128"/>
        <end position="137"/>
    </location>
</feature>
<proteinExistence type="predicted"/>
<dbReference type="PANTHER" id="PTHR38590:SF1">
    <property type="entry name" value="BLL0828 PROTEIN"/>
    <property type="match status" value="1"/>
</dbReference>
<comment type="caution">
    <text evidence="3">The sequence shown here is derived from an EMBL/GenBank/DDBJ whole genome shotgun (WGS) entry which is preliminary data.</text>
</comment>
<dbReference type="CDD" id="cd01038">
    <property type="entry name" value="Endonuclease_DUF559"/>
    <property type="match status" value="1"/>
</dbReference>
<evidence type="ECO:0000256" key="1">
    <source>
        <dbReference type="SAM" id="MobiDB-lite"/>
    </source>
</evidence>
<protein>
    <submittedName>
        <fullName evidence="3">Endonuclease domain-containing protein</fullName>
    </submittedName>
</protein>
<dbReference type="InterPro" id="IPR007569">
    <property type="entry name" value="DUF559"/>
</dbReference>
<gene>
    <name evidence="3" type="ORF">ACFOWX_11470</name>
</gene>
<dbReference type="Pfam" id="PF04480">
    <property type="entry name" value="DUF559"/>
    <property type="match status" value="1"/>
</dbReference>
<keyword evidence="3" id="KW-0255">Endonuclease</keyword>
<name>A0ABV8RID5_9SPHN</name>
<sequence>MTGEFKSRDTGRARELRNQATPAERLLWTALSNRKLEGHKFSRQMPVGPYFADFLCRAAKLVVELDGYSHDVSQEYDQRRDAFMAQQGFHVLRFTNADVMDNLEGVVRSIAKTLAETSPPPTPPASGRGEEMMRSKC</sequence>
<dbReference type="SUPFAM" id="SSF52980">
    <property type="entry name" value="Restriction endonuclease-like"/>
    <property type="match status" value="1"/>
</dbReference>
<evidence type="ECO:0000259" key="2">
    <source>
        <dbReference type="Pfam" id="PF04480"/>
    </source>
</evidence>
<dbReference type="Gene3D" id="3.40.960.10">
    <property type="entry name" value="VSR Endonuclease"/>
    <property type="match status" value="1"/>
</dbReference>
<dbReference type="PANTHER" id="PTHR38590">
    <property type="entry name" value="BLL0828 PROTEIN"/>
    <property type="match status" value="1"/>
</dbReference>
<organism evidence="3 4">
    <name type="scientific">Sphingorhabdus arenilitoris</name>
    <dbReference type="NCBI Taxonomy" id="1490041"/>
    <lineage>
        <taxon>Bacteria</taxon>
        <taxon>Pseudomonadati</taxon>
        <taxon>Pseudomonadota</taxon>
        <taxon>Alphaproteobacteria</taxon>
        <taxon>Sphingomonadales</taxon>
        <taxon>Sphingomonadaceae</taxon>
        <taxon>Sphingorhabdus</taxon>
    </lineage>
</organism>
<dbReference type="Proteomes" id="UP001595887">
    <property type="component" value="Unassembled WGS sequence"/>
</dbReference>
<dbReference type="InterPro" id="IPR011335">
    <property type="entry name" value="Restrct_endonuc-II-like"/>
</dbReference>
<keyword evidence="3" id="KW-0540">Nuclease</keyword>
<keyword evidence="3" id="KW-0378">Hydrolase</keyword>
<dbReference type="InterPro" id="IPR047216">
    <property type="entry name" value="Endonuclease_DUF559_bact"/>
</dbReference>
<evidence type="ECO:0000313" key="4">
    <source>
        <dbReference type="Proteomes" id="UP001595887"/>
    </source>
</evidence>
<dbReference type="EMBL" id="JBHSDH010000013">
    <property type="protein sequence ID" value="MFC4293033.1"/>
    <property type="molecule type" value="Genomic_DNA"/>
</dbReference>
<evidence type="ECO:0000313" key="3">
    <source>
        <dbReference type="EMBL" id="MFC4293033.1"/>
    </source>
</evidence>